<protein>
    <recommendedName>
        <fullName evidence="3">DUF4012 domain-containing protein</fullName>
    </recommendedName>
</protein>
<dbReference type="Proteomes" id="UP000177111">
    <property type="component" value="Unassembled WGS sequence"/>
</dbReference>
<dbReference type="EMBL" id="MGKT01000006">
    <property type="protein sequence ID" value="OGN31131.1"/>
    <property type="molecule type" value="Genomic_DNA"/>
</dbReference>
<sequence>MFDVKPVDETGRVAVSETTEISALVCLRKKKEKNISLPETDETSDIKIEPILASQISKEDILREFEIYLREQIPAVVRLEPIREEQINVALKHIRAPVKFVDLETVQNPVVLAEERSATRATDLDVALSSYSNPKKGKSGTRIFIVLVIVALSFLGSKYIVGAKKQVVQQSSSAVQNLEEAKAKLETLDFNGASGSFLEAYEQFSKAGDNLNFMGSTLGSLLADLPGAEKLKSANNLIQAGQLIADAGKAMTEAMDGVWNSSGKVNKMAESLRNAFNVSNGNIKKAGTLLANVDVLSLPEEKQSSFEAFKSKLPEFEKLISVGLDYAKFFDDLTGSSGTKKFLIMFQNPSELRPTGGFPGSYGVLMFQDGDLADFKVDDVYNLDGQLKENIIPPKQLQHITPTWGMRDANWFIDFPASAKKIMSFYKKESGSDIDGVITLSPKLVSGILDVIGPIDMPEYGLTLTGENFTDTIQKEVEYGPNRAQPKQILVDFAPKLLEKIYSSDSQQWMDIFNMIVMSIERKDILMYFKELKLQSFAYDHGLSGHVKNTDGDYMMITFSNVKGSKTDAVIDNSISVNTQISDELAHTVSISRKHNGGKNQYGFYNKQNPTYVRILAPAGSQLKSIKGNSKPDFRPLLGYADYNFKKDEDLSGLEATVHIDAKTGVDVYRESGKTGFGFWLITNPGETKTVTIQYSVPDKYIGGDYNLYMQKQPGLIVDEFNYSLSLPSNTAVIESQPTLDRISDGYILSRKFDNDIDLKIKLK</sequence>
<comment type="caution">
    <text evidence="1">The sequence shown here is derived from an EMBL/GenBank/DDBJ whole genome shotgun (WGS) entry which is preliminary data.</text>
</comment>
<organism evidence="1 2">
    <name type="scientific">Candidatus Yanofskybacteria bacterium RIFCSPLOWO2_02_FULL_44_18</name>
    <dbReference type="NCBI Taxonomy" id="1802705"/>
    <lineage>
        <taxon>Bacteria</taxon>
        <taxon>Candidatus Yanofskyibacteriota</taxon>
    </lineage>
</organism>
<evidence type="ECO:0000313" key="2">
    <source>
        <dbReference type="Proteomes" id="UP000177111"/>
    </source>
</evidence>
<accession>A0A1F8H0S8</accession>
<gene>
    <name evidence="1" type="ORF">A3I96_02455</name>
</gene>
<dbReference type="AlphaFoldDB" id="A0A1F8H0S8"/>
<dbReference type="Pfam" id="PF13196">
    <property type="entry name" value="DUF4012"/>
    <property type="match status" value="1"/>
</dbReference>
<dbReference type="InterPro" id="IPR025101">
    <property type="entry name" value="DUF4012"/>
</dbReference>
<proteinExistence type="predicted"/>
<evidence type="ECO:0008006" key="3">
    <source>
        <dbReference type="Google" id="ProtNLM"/>
    </source>
</evidence>
<reference evidence="1 2" key="1">
    <citation type="journal article" date="2016" name="Nat. Commun.">
        <title>Thousands of microbial genomes shed light on interconnected biogeochemical processes in an aquifer system.</title>
        <authorList>
            <person name="Anantharaman K."/>
            <person name="Brown C.T."/>
            <person name="Hug L.A."/>
            <person name="Sharon I."/>
            <person name="Castelle C.J."/>
            <person name="Probst A.J."/>
            <person name="Thomas B.C."/>
            <person name="Singh A."/>
            <person name="Wilkins M.J."/>
            <person name="Karaoz U."/>
            <person name="Brodie E.L."/>
            <person name="Williams K.H."/>
            <person name="Hubbard S.S."/>
            <person name="Banfield J.F."/>
        </authorList>
    </citation>
    <scope>NUCLEOTIDE SEQUENCE [LARGE SCALE GENOMIC DNA]</scope>
</reference>
<name>A0A1F8H0S8_9BACT</name>
<evidence type="ECO:0000313" key="1">
    <source>
        <dbReference type="EMBL" id="OGN31131.1"/>
    </source>
</evidence>